<accession>A0A806KKM5</accession>
<dbReference type="AlphaFoldDB" id="A0A806KKM5"/>
<sequence>MRLPSDVYIDVSSVYVNKLGNVIVLSAKEPPETFAEDLNEASDFPETDKLEELNSLLNFADNNSVIEKDYHFDREACYDR</sequence>
<reference evidence="1" key="1">
    <citation type="submission" date="2012-03" db="EMBL/GenBank/DDBJ databases">
        <title>Functional metagenomics reveals considerable lignocellulase gene clusters in the gut microbiome of a wood-feeding higher termite.</title>
        <authorList>
            <person name="Liu N."/>
        </authorList>
    </citation>
    <scope>NUCLEOTIDE SEQUENCE</scope>
</reference>
<evidence type="ECO:0000313" key="1">
    <source>
        <dbReference type="EMBL" id="AGS52180.1"/>
    </source>
</evidence>
<protein>
    <submittedName>
        <fullName evidence="1">Uncharacterized protein</fullName>
    </submittedName>
</protein>
<organism evidence="1">
    <name type="scientific">uncultured bacterium contig00052</name>
    <dbReference type="NCBI Taxonomy" id="1181536"/>
    <lineage>
        <taxon>Bacteria</taxon>
        <taxon>environmental samples</taxon>
    </lineage>
</organism>
<dbReference type="EMBL" id="JQ844185">
    <property type="protein sequence ID" value="AGS52180.1"/>
    <property type="molecule type" value="Genomic_DNA"/>
</dbReference>
<name>A0A806KKM5_9BACT</name>
<proteinExistence type="predicted"/>